<dbReference type="Proteomes" id="UP000014760">
    <property type="component" value="Unassembled WGS sequence"/>
</dbReference>
<dbReference type="Pfam" id="PF09268">
    <property type="entry name" value="Clathrin-link"/>
    <property type="match status" value="1"/>
</dbReference>
<dbReference type="OrthoDB" id="2113814at2759"/>
<feature type="repeat" description="CHCR" evidence="7">
    <location>
        <begin position="835"/>
        <end position="974"/>
    </location>
</feature>
<dbReference type="EnsemblMetazoa" id="CapteT152314">
    <property type="protein sequence ID" value="CapteP152314"/>
    <property type="gene ID" value="CapteG152314"/>
</dbReference>
<evidence type="ECO:0000256" key="1">
    <source>
        <dbReference type="ARBA" id="ARBA00009535"/>
    </source>
</evidence>
<dbReference type="InterPro" id="IPR055358">
    <property type="entry name" value="CHCR"/>
</dbReference>
<dbReference type="EMBL" id="AMQN01001118">
    <property type="status" value="NOT_ANNOTATED_CDS"/>
    <property type="molecule type" value="Genomic_DNA"/>
</dbReference>
<dbReference type="Pfam" id="PF01394">
    <property type="entry name" value="Clathrin_propel"/>
    <property type="match status" value="5"/>
</dbReference>
<dbReference type="InterPro" id="IPR016025">
    <property type="entry name" value="Clathrin_H-chain_N"/>
</dbReference>
<dbReference type="EMBL" id="KB299619">
    <property type="protein sequence ID" value="ELU07808.1"/>
    <property type="molecule type" value="Genomic_DNA"/>
</dbReference>
<dbReference type="SUPFAM" id="SSF50989">
    <property type="entry name" value="Clathrin heavy-chain terminal domain"/>
    <property type="match status" value="1"/>
</dbReference>
<dbReference type="PANTHER" id="PTHR10292">
    <property type="entry name" value="CLATHRIN HEAVY CHAIN RELATED"/>
    <property type="match status" value="1"/>
</dbReference>
<feature type="domain" description="Clathrin heavy chain linker core motif" evidence="8">
    <location>
        <begin position="331"/>
        <end position="354"/>
    </location>
</feature>
<dbReference type="GO" id="GO:0005198">
    <property type="term" value="F:structural molecule activity"/>
    <property type="evidence" value="ECO:0007669"/>
    <property type="project" value="InterPro"/>
</dbReference>
<keyword evidence="11" id="KW-1185">Reference proteome</keyword>
<dbReference type="STRING" id="283909.R7UNW5"/>
<feature type="repeat" description="CHCR" evidence="7">
    <location>
        <begin position="688"/>
        <end position="830"/>
    </location>
</feature>
<dbReference type="Gene3D" id="1.25.40.730">
    <property type="match status" value="1"/>
</dbReference>
<dbReference type="FunFam" id="1.25.40.10:FF:000001">
    <property type="entry name" value="Clathrin heavy chain"/>
    <property type="match status" value="1"/>
</dbReference>
<feature type="repeat" description="CHCR" evidence="7">
    <location>
        <begin position="1425"/>
        <end position="1568"/>
    </location>
</feature>
<proteinExistence type="inferred from homology"/>
<dbReference type="PANTHER" id="PTHR10292:SF1">
    <property type="entry name" value="CLATHRIN HEAVY CHAIN"/>
    <property type="match status" value="1"/>
</dbReference>
<organism evidence="9">
    <name type="scientific">Capitella teleta</name>
    <name type="common">Polychaete worm</name>
    <dbReference type="NCBI Taxonomy" id="283909"/>
    <lineage>
        <taxon>Eukaryota</taxon>
        <taxon>Metazoa</taxon>
        <taxon>Spiralia</taxon>
        <taxon>Lophotrochozoa</taxon>
        <taxon>Annelida</taxon>
        <taxon>Polychaeta</taxon>
        <taxon>Sedentaria</taxon>
        <taxon>Scolecida</taxon>
        <taxon>Capitellidae</taxon>
        <taxon>Capitella</taxon>
    </lineage>
</organism>
<keyword evidence="4 6" id="KW-0168">Coated pit</keyword>
<dbReference type="GO" id="GO:0006898">
    <property type="term" value="P:receptor-mediated endocytosis"/>
    <property type="evidence" value="ECO:0007669"/>
    <property type="project" value="TreeGrafter"/>
</dbReference>
<dbReference type="PROSITE" id="PS50236">
    <property type="entry name" value="CHCR"/>
    <property type="match status" value="7"/>
</dbReference>
<dbReference type="GO" id="GO:0030132">
    <property type="term" value="C:clathrin coat of coated pit"/>
    <property type="evidence" value="ECO:0007669"/>
    <property type="project" value="InterPro"/>
</dbReference>
<dbReference type="InterPro" id="IPR016341">
    <property type="entry name" value="Clathrin_heavy_chain"/>
</dbReference>
<dbReference type="InterPro" id="IPR016024">
    <property type="entry name" value="ARM-type_fold"/>
</dbReference>
<evidence type="ECO:0000256" key="5">
    <source>
        <dbReference type="ARBA" id="ARBA00023329"/>
    </source>
</evidence>
<dbReference type="FunFam" id="1.25.40.10:FF:000007">
    <property type="entry name" value="Clathrin heavy chain"/>
    <property type="match status" value="1"/>
</dbReference>
<dbReference type="OMA" id="HCYDLLH"/>
<feature type="repeat" description="CHCR" evidence="7">
    <location>
        <begin position="1130"/>
        <end position="1271"/>
    </location>
</feature>
<evidence type="ECO:0000256" key="4">
    <source>
        <dbReference type="ARBA" id="ARBA00023176"/>
    </source>
</evidence>
<evidence type="ECO:0000259" key="8">
    <source>
        <dbReference type="Pfam" id="PF09268"/>
    </source>
</evidence>
<dbReference type="Pfam" id="PF00637">
    <property type="entry name" value="Clathrin"/>
    <property type="match status" value="7"/>
</dbReference>
<name>R7UNW5_CAPTE</name>
<dbReference type="FunFam" id="1.25.40.10:FF:000095">
    <property type="entry name" value="Clathrin heavy chain"/>
    <property type="match status" value="1"/>
</dbReference>
<dbReference type="Pfam" id="PF13838">
    <property type="entry name" value="Clathrin_H_link"/>
    <property type="match status" value="1"/>
</dbReference>
<comment type="subcellular location">
    <subcellularLocation>
        <location evidence="6">Cytoplasmic vesicle membrane</location>
        <topology evidence="6">Peripheral membrane protein</topology>
        <orientation evidence="6">Cytoplasmic side</orientation>
    </subcellularLocation>
    <subcellularLocation>
        <location evidence="6">Membrane</location>
        <location evidence="6">Coated pit</location>
        <topology evidence="6">Peripheral membrane protein</topology>
        <orientation evidence="6">Cytoplasmic side</orientation>
    </subcellularLocation>
</comment>
<keyword evidence="5 6" id="KW-0968">Cytoplasmic vesicle</keyword>
<dbReference type="HOGENOM" id="CLU_002136_0_0_1"/>
<dbReference type="InterPro" id="IPR015348">
    <property type="entry name" value="Clathrin_H-chain_linker_core"/>
</dbReference>
<comment type="similarity">
    <text evidence="1 6">Belongs to the clathrin heavy chain family.</text>
</comment>
<dbReference type="InterPro" id="IPR022365">
    <property type="entry name" value="Clathrin_H-chain_propeller_rpt"/>
</dbReference>
<dbReference type="PIRSF" id="PIRSF002290">
    <property type="entry name" value="Clathrin_H_chain"/>
    <property type="match status" value="1"/>
</dbReference>
<evidence type="ECO:0000256" key="2">
    <source>
        <dbReference type="ARBA" id="ARBA00022737"/>
    </source>
</evidence>
<dbReference type="GO" id="GO:0030130">
    <property type="term" value="C:clathrin coat of trans-Golgi network vesicle"/>
    <property type="evidence" value="ECO:0007669"/>
    <property type="project" value="InterPro"/>
</dbReference>
<reference evidence="10" key="3">
    <citation type="submission" date="2015-06" db="UniProtKB">
        <authorList>
            <consortium name="EnsemblMetazoa"/>
        </authorList>
    </citation>
    <scope>IDENTIFICATION</scope>
</reference>
<keyword evidence="2" id="KW-0677">Repeat</keyword>
<feature type="repeat" description="CHCR" evidence="7">
    <location>
        <begin position="981"/>
        <end position="1126"/>
    </location>
</feature>
<dbReference type="FunFam" id="1.25.40.730:FF:000001">
    <property type="entry name" value="Clathrin heavy chain"/>
    <property type="match status" value="1"/>
</dbReference>
<dbReference type="GO" id="GO:0032051">
    <property type="term" value="F:clathrin light chain binding"/>
    <property type="evidence" value="ECO:0007669"/>
    <property type="project" value="InterPro"/>
</dbReference>
<evidence type="ECO:0000313" key="11">
    <source>
        <dbReference type="Proteomes" id="UP000014760"/>
    </source>
</evidence>
<dbReference type="SMART" id="SM00299">
    <property type="entry name" value="CLH"/>
    <property type="match status" value="7"/>
</dbReference>
<gene>
    <name evidence="9" type="ORF">CAPTEDRAFT_152314</name>
</gene>
<feature type="repeat" description="CHCR" evidence="7">
    <location>
        <begin position="539"/>
        <end position="685"/>
    </location>
</feature>
<accession>R7UNW5</accession>
<dbReference type="FunFam" id="2.130.10.110:FF:000001">
    <property type="entry name" value="Clathrin heavy chain"/>
    <property type="match status" value="1"/>
</dbReference>
<dbReference type="GO" id="GO:0006886">
    <property type="term" value="P:intracellular protein transport"/>
    <property type="evidence" value="ECO:0007669"/>
    <property type="project" value="UniProtKB-UniRule"/>
</dbReference>
<dbReference type="Gene3D" id="1.25.40.10">
    <property type="entry name" value="Tetratricopeptide repeat domain"/>
    <property type="match status" value="4"/>
</dbReference>
<dbReference type="GO" id="GO:0005938">
    <property type="term" value="C:cell cortex"/>
    <property type="evidence" value="ECO:0007669"/>
    <property type="project" value="TreeGrafter"/>
</dbReference>
<dbReference type="GO" id="GO:0071439">
    <property type="term" value="C:clathrin complex"/>
    <property type="evidence" value="ECO:0007669"/>
    <property type="project" value="InterPro"/>
</dbReference>
<keyword evidence="3 6" id="KW-0472">Membrane</keyword>
<dbReference type="SUPFAM" id="SSF48371">
    <property type="entry name" value="ARM repeat"/>
    <property type="match status" value="6"/>
</dbReference>
<dbReference type="InterPro" id="IPR000547">
    <property type="entry name" value="Clathrin_H-chain/VPS_repeat"/>
</dbReference>
<protein>
    <recommendedName>
        <fullName evidence="6">Clathrin heavy chain</fullName>
    </recommendedName>
</protein>
<reference evidence="11" key="1">
    <citation type="submission" date="2012-12" db="EMBL/GenBank/DDBJ databases">
        <authorList>
            <person name="Hellsten U."/>
            <person name="Grimwood J."/>
            <person name="Chapman J.A."/>
            <person name="Shapiro H."/>
            <person name="Aerts A."/>
            <person name="Otillar R.P."/>
            <person name="Terry A.Y."/>
            <person name="Boore J.L."/>
            <person name="Simakov O."/>
            <person name="Marletaz F."/>
            <person name="Cho S.-J."/>
            <person name="Edsinger-Gonzales E."/>
            <person name="Havlak P."/>
            <person name="Kuo D.-H."/>
            <person name="Larsson T."/>
            <person name="Lv J."/>
            <person name="Arendt D."/>
            <person name="Savage R."/>
            <person name="Osoegawa K."/>
            <person name="de Jong P."/>
            <person name="Lindberg D.R."/>
            <person name="Seaver E.C."/>
            <person name="Weisblat D.A."/>
            <person name="Putnam N.H."/>
            <person name="Grigoriev I.V."/>
            <person name="Rokhsar D.S."/>
        </authorList>
    </citation>
    <scope>NUCLEOTIDE SEQUENCE</scope>
    <source>
        <strain evidence="11">I ESC-2004</strain>
    </source>
</reference>
<dbReference type="FunFam" id="1.25.40.10:FF:000002">
    <property type="entry name" value="Clathrin heavy chain"/>
    <property type="match status" value="1"/>
</dbReference>
<dbReference type="FunCoup" id="R7UNW5">
    <property type="interactions" value="2195"/>
</dbReference>
<comment type="function">
    <text evidence="6">Clathrin is the major protein of the polyhedral coat of coated pits and vesicles.</text>
</comment>
<dbReference type="Gene3D" id="2.130.10.110">
    <property type="entry name" value="Clathrin heavy-chain terminal domain"/>
    <property type="match status" value="1"/>
</dbReference>
<dbReference type="InterPro" id="IPR011990">
    <property type="entry name" value="TPR-like_helical_dom_sf"/>
</dbReference>
<evidence type="ECO:0000256" key="6">
    <source>
        <dbReference type="PIRNR" id="PIRNR002290"/>
    </source>
</evidence>
<evidence type="ECO:0000256" key="7">
    <source>
        <dbReference type="PROSITE-ProRule" id="PRU01006"/>
    </source>
</evidence>
<evidence type="ECO:0000313" key="9">
    <source>
        <dbReference type="EMBL" id="ELU07808.1"/>
    </source>
</evidence>
<evidence type="ECO:0000256" key="3">
    <source>
        <dbReference type="ARBA" id="ARBA00023136"/>
    </source>
</evidence>
<dbReference type="GO" id="GO:0045334">
    <property type="term" value="C:clathrin-coated endocytic vesicle"/>
    <property type="evidence" value="ECO:0007669"/>
    <property type="project" value="TreeGrafter"/>
</dbReference>
<feature type="repeat" description="CHCR" evidence="7">
    <location>
        <begin position="1276"/>
        <end position="1422"/>
    </location>
</feature>
<sequence length="1686" mass="192830">MAQILPIRFQEHIQLQNLGINAANIGFSTLTMESDKFICVREKVADTAQVVIIDMADTATPIRRPISADSAIMNPASKVIALKAGKTLQIFNIEMKSKMKAHNMTEEVVFWRWINLNTVALVTESAAYHWTMEGDSQPQKVFDRHSSLAGCQIINYKTDKNQQWLLIVGISAQANRVVGAMQLYSVERKVSQPIEGHAAAFSQFKMPGNSTESTLFSFAVRGAQGGKLHIIEVGSPPGDNRPFTKKAVDVFFPPEAQNDFPVAMQVGHKYDVIYLITKYGYIHLYDLETGTCIYMNRISGDTIFVTAPHETTDGIIGVNRKGQVLSVSVEEDNIIQYINTTLQNSELALRMASRNNLPGAEDLFVRKFNTLFQSQTYSEAAKVAASAPKASGILRTPQTIQRFQQVPAQPGQTSPLLQYFGILLDQGMLNKYESLELCRPVLAQGRKQLLEKWLKEDKLECSEELGDLVKQADPTLALSVYLRANVPNKVIQCFAETGQFQKIVLYAKKVGYTPDYIFLLRNIMRINPEQGTQFAQMLVQDEEPMADINQIVDVFMESNMVQQCTSFLLDALKNNRPAEGPLQTRLLEMNLMHAPQVADAILGNQMFTNYDRAHVAQLCEKAGLLQRALEHYTDLYDIKRAVVSTHLLNPEWLVTYFGSLSVEDSLECIKAMLQANIRQNLQVCVQIATKYHEQLTTTSLTEIFESFKSFEGLFYFLGSIVNFSQDSEVHFKYIQAACKTGQIKEVERICRESNCYDPERVKNFLKEAKLTDQLPLIIVCDRFDYVHDLVLYLYRNNLQKYIEIYVQKVNPSRLPVVVGGLLDVDCSEDAIKQLIMVVRGQFSTDELVDEVEKRNRLKLLLPWLETRIHEGCTEPATHNALAKIYIDSNNNPERFLRENQNYDSRVVGKYCEKRDPHLACVAYERGQCDEEIIKVCNENSLFKSEARYLVRRRDPDLWATVLLEDNEFRRPLIDQVVQTALSETQDPEDISVTVKAFMTADLPNELIELLEKIVLDNSVFSDHRNLQNLLILTAIKADRTRVMEYINRLDNYDAPDIANIAIGSELFEEAFAIFRKFEVNTSAIQVLIDHINNLDRAYEFAEKCNEPSVWSQLARAQLSQDLVKEAIDSYIKADDPSQYMEVVDVATKNDNWEDMVKYLQMARKKARETFIETELVFAYAKTNRLADLEEFVSGPNHANITQVADRCFDNKMYEPAKLLYNNVSNFARLAITLVHLGEYQGAVDSARKANSTRTWKEVCFACVDNEEFRLAQMCGLHIVVHADELEELINYYQGRGYFEELIALLEAALGLERAHMGMFTELAILYSKFKPQKMREHLELFWSRVNIPKVLRAAEQAHLWAELVFLYDKYEEYDNAIITMMNHPSDAWKESHFKDIVTKVANIELYYKALQFYLDYKPLLLNDLLLVLTPRMDHTRSVNFFQKTNHIPLVKPYLRAVQNHNNKAINEALNDLLIEEEDYQGLRASIDAFENFDNITLAQRLEKHELIEFRRIAAYLYKGNNRWKQSVDLCKKDRLFKDAMVYASESRNIDIAEELIAWFLEDANHECFAACLFQCYDLLRPDVILELAWRHNIMDFAMPYMIQVMREYTSKVDKLEQSDAVRTEEEQKLEEKPLVLNEPQLMLTAGPTGVMGMPAQPGYAQPGVAYGAPQPGYAGQQMPGYGMPGM</sequence>
<evidence type="ECO:0000313" key="10">
    <source>
        <dbReference type="EnsemblMetazoa" id="CapteP152314"/>
    </source>
</evidence>
<reference evidence="9 11" key="2">
    <citation type="journal article" date="2013" name="Nature">
        <title>Insights into bilaterian evolution from three spiralian genomes.</title>
        <authorList>
            <person name="Simakov O."/>
            <person name="Marletaz F."/>
            <person name="Cho S.J."/>
            <person name="Edsinger-Gonzales E."/>
            <person name="Havlak P."/>
            <person name="Hellsten U."/>
            <person name="Kuo D.H."/>
            <person name="Larsson T."/>
            <person name="Lv J."/>
            <person name="Arendt D."/>
            <person name="Savage R."/>
            <person name="Osoegawa K."/>
            <person name="de Jong P."/>
            <person name="Grimwood J."/>
            <person name="Chapman J.A."/>
            <person name="Shapiro H."/>
            <person name="Aerts A."/>
            <person name="Otillar R.P."/>
            <person name="Terry A.Y."/>
            <person name="Boore J.L."/>
            <person name="Grigoriev I.V."/>
            <person name="Lindberg D.R."/>
            <person name="Seaver E.C."/>
            <person name="Weisblat D.A."/>
            <person name="Putnam N.H."/>
            <person name="Rokhsar D.S."/>
        </authorList>
    </citation>
    <scope>NUCLEOTIDE SEQUENCE</scope>
    <source>
        <strain evidence="9 11">I ESC-2004</strain>
    </source>
</reference>